<gene>
    <name evidence="1" type="ORF">P7122_15650</name>
</gene>
<name>A0ABT6G5K2_9FLAO</name>
<evidence type="ECO:0000313" key="2">
    <source>
        <dbReference type="Proteomes" id="UP001529085"/>
    </source>
</evidence>
<reference evidence="1 2" key="1">
    <citation type="submission" date="2023-03" db="EMBL/GenBank/DDBJ databases">
        <title>Strain YYF002 represents a novel species in the genus Winogradskyella isolated from seawater.</title>
        <authorList>
            <person name="Fu Z.-Y."/>
        </authorList>
    </citation>
    <scope>NUCLEOTIDE SEQUENCE [LARGE SCALE GENOMIC DNA]</scope>
    <source>
        <strain evidence="1 2">YYF002</strain>
    </source>
</reference>
<accession>A0ABT6G5K2</accession>
<keyword evidence="2" id="KW-1185">Reference proteome</keyword>
<evidence type="ECO:0000313" key="1">
    <source>
        <dbReference type="EMBL" id="MDG4717323.1"/>
    </source>
</evidence>
<organism evidence="1 2">
    <name type="scientific">Winogradskyella marincola</name>
    <dbReference type="NCBI Taxonomy" id="3037795"/>
    <lineage>
        <taxon>Bacteria</taxon>
        <taxon>Pseudomonadati</taxon>
        <taxon>Bacteroidota</taxon>
        <taxon>Flavobacteriia</taxon>
        <taxon>Flavobacteriales</taxon>
        <taxon>Flavobacteriaceae</taxon>
        <taxon>Winogradskyella</taxon>
    </lineage>
</organism>
<dbReference type="Proteomes" id="UP001529085">
    <property type="component" value="Unassembled WGS sequence"/>
</dbReference>
<dbReference type="EMBL" id="JARSBN010000013">
    <property type="protein sequence ID" value="MDG4717323.1"/>
    <property type="molecule type" value="Genomic_DNA"/>
</dbReference>
<proteinExistence type="predicted"/>
<protein>
    <submittedName>
        <fullName evidence="1">Uncharacterized protein</fullName>
    </submittedName>
</protein>
<dbReference type="RefSeq" id="WP_278006743.1">
    <property type="nucleotide sequence ID" value="NZ_JARSBN010000013.1"/>
</dbReference>
<comment type="caution">
    <text evidence="1">The sequence shown here is derived from an EMBL/GenBank/DDBJ whole genome shotgun (WGS) entry which is preliminary data.</text>
</comment>
<sequence length="101" mass="11737">MLNLEQENIVIENLPKLLEEKTNQKPKDILKELGFCKEHTEIIMELITSANARFHFYKAGMKPKQFSGDFENDRIFNATLKVLIGPKPNLKNRVLKVLKLK</sequence>